<keyword evidence="3" id="KW-0274">FAD</keyword>
<evidence type="ECO:0000256" key="1">
    <source>
        <dbReference type="ARBA" id="ARBA00001974"/>
    </source>
</evidence>
<evidence type="ECO:0000256" key="3">
    <source>
        <dbReference type="ARBA" id="ARBA00022827"/>
    </source>
</evidence>
<name>A0A8K0X0B9_9PEZI</name>
<evidence type="ECO:0000313" key="7">
    <source>
        <dbReference type="EMBL" id="KAH7350089.1"/>
    </source>
</evidence>
<proteinExistence type="predicted"/>
<dbReference type="Pfam" id="PF13450">
    <property type="entry name" value="NAD_binding_8"/>
    <property type="match status" value="1"/>
</dbReference>
<comment type="caution">
    <text evidence="7">The sequence shown here is derived from an EMBL/GenBank/DDBJ whole genome shotgun (WGS) entry which is preliminary data.</text>
</comment>
<keyword evidence="5" id="KW-0503">Monooxygenase</keyword>
<dbReference type="PRINTS" id="PR00420">
    <property type="entry name" value="RNGMNOXGNASE"/>
</dbReference>
<dbReference type="Gene3D" id="3.50.50.60">
    <property type="entry name" value="FAD/NAD(P)-binding domain"/>
    <property type="match status" value="1"/>
</dbReference>
<sequence>MGSDTTKTPHVLILGAGLGGLTLAQSLRKKGISFEVFERDSDPNARPQGWAIALHTMLGDFHASMPEDLSGFEQVNHLRPLTLPAEIAMYREGDDRKYGNRDDGTGKFVRAKRDVLRNWLSKHIDVHYGKKAERFEEREDGAVVHFADGTSATGDVVVGADGVHSATRRHIFGGKQSDPMRVHKSATINGMTQLSGADFAEQLSLGHSSYIVFFNRNDVEYMLFIGLDSVSDDGKTGSYYWDLIWPCEDGDRDDHWAYTGKQADLLAHTKEVIEGLKPEYRKVVDMTPEHMVLVPGLHFHVCLIDELPAGRVTILGDAAHAMPPFRGEGGCQAMEDALKLARAIEAMDKTDVKSIRSTMDSYQREMLERGGKAARLSAEVLQDGRSPSERVVGGVGVQVLPRDEIVV</sequence>
<protein>
    <recommendedName>
        <fullName evidence="6">FAD-binding domain-containing protein</fullName>
    </recommendedName>
</protein>
<evidence type="ECO:0000256" key="4">
    <source>
        <dbReference type="ARBA" id="ARBA00023002"/>
    </source>
</evidence>
<dbReference type="InterPro" id="IPR002938">
    <property type="entry name" value="FAD-bd"/>
</dbReference>
<dbReference type="Proteomes" id="UP000813385">
    <property type="component" value="Unassembled WGS sequence"/>
</dbReference>
<dbReference type="InterPro" id="IPR036188">
    <property type="entry name" value="FAD/NAD-bd_sf"/>
</dbReference>
<keyword evidence="8" id="KW-1185">Reference proteome</keyword>
<dbReference type="AlphaFoldDB" id="A0A8K0X0B9"/>
<evidence type="ECO:0000259" key="6">
    <source>
        <dbReference type="Pfam" id="PF01494"/>
    </source>
</evidence>
<evidence type="ECO:0000313" key="8">
    <source>
        <dbReference type="Proteomes" id="UP000813385"/>
    </source>
</evidence>
<dbReference type="EMBL" id="JAGPXD010000006">
    <property type="protein sequence ID" value="KAH7350089.1"/>
    <property type="molecule type" value="Genomic_DNA"/>
</dbReference>
<dbReference type="SUPFAM" id="SSF51905">
    <property type="entry name" value="FAD/NAD(P)-binding domain"/>
    <property type="match status" value="1"/>
</dbReference>
<reference evidence="7" key="1">
    <citation type="journal article" date="2021" name="Nat. Commun.">
        <title>Genetic determinants of endophytism in the Arabidopsis root mycobiome.</title>
        <authorList>
            <person name="Mesny F."/>
            <person name="Miyauchi S."/>
            <person name="Thiergart T."/>
            <person name="Pickel B."/>
            <person name="Atanasova L."/>
            <person name="Karlsson M."/>
            <person name="Huettel B."/>
            <person name="Barry K.W."/>
            <person name="Haridas S."/>
            <person name="Chen C."/>
            <person name="Bauer D."/>
            <person name="Andreopoulos W."/>
            <person name="Pangilinan J."/>
            <person name="LaButti K."/>
            <person name="Riley R."/>
            <person name="Lipzen A."/>
            <person name="Clum A."/>
            <person name="Drula E."/>
            <person name="Henrissat B."/>
            <person name="Kohler A."/>
            <person name="Grigoriev I.V."/>
            <person name="Martin F.M."/>
            <person name="Hacquard S."/>
        </authorList>
    </citation>
    <scope>NUCLEOTIDE SEQUENCE</scope>
    <source>
        <strain evidence="7">MPI-CAGE-AT-0016</strain>
    </source>
</reference>
<evidence type="ECO:0000256" key="5">
    <source>
        <dbReference type="ARBA" id="ARBA00023033"/>
    </source>
</evidence>
<dbReference type="PANTHER" id="PTHR47178">
    <property type="entry name" value="MONOOXYGENASE, FAD-BINDING"/>
    <property type="match status" value="1"/>
</dbReference>
<organism evidence="7 8">
    <name type="scientific">Plectosphaerella cucumerina</name>
    <dbReference type="NCBI Taxonomy" id="40658"/>
    <lineage>
        <taxon>Eukaryota</taxon>
        <taxon>Fungi</taxon>
        <taxon>Dikarya</taxon>
        <taxon>Ascomycota</taxon>
        <taxon>Pezizomycotina</taxon>
        <taxon>Sordariomycetes</taxon>
        <taxon>Hypocreomycetidae</taxon>
        <taxon>Glomerellales</taxon>
        <taxon>Plectosphaerellaceae</taxon>
        <taxon>Plectosphaerella</taxon>
    </lineage>
</organism>
<dbReference type="OrthoDB" id="47494at2759"/>
<keyword evidence="2" id="KW-0285">Flavoprotein</keyword>
<gene>
    <name evidence="7" type="ORF">B0T11DRAFT_321850</name>
</gene>
<dbReference type="GO" id="GO:0071949">
    <property type="term" value="F:FAD binding"/>
    <property type="evidence" value="ECO:0007669"/>
    <property type="project" value="InterPro"/>
</dbReference>
<dbReference type="Pfam" id="PF01494">
    <property type="entry name" value="FAD_binding_3"/>
    <property type="match status" value="1"/>
</dbReference>
<evidence type="ECO:0000256" key="2">
    <source>
        <dbReference type="ARBA" id="ARBA00022630"/>
    </source>
</evidence>
<dbReference type="PANTHER" id="PTHR47178:SF6">
    <property type="entry name" value="FAD-BINDING DOMAIN-CONTAINING PROTEIN"/>
    <property type="match status" value="1"/>
</dbReference>
<dbReference type="GO" id="GO:0004497">
    <property type="term" value="F:monooxygenase activity"/>
    <property type="evidence" value="ECO:0007669"/>
    <property type="project" value="UniProtKB-KW"/>
</dbReference>
<accession>A0A8K0X0B9</accession>
<comment type="cofactor">
    <cofactor evidence="1">
        <name>FAD</name>
        <dbReference type="ChEBI" id="CHEBI:57692"/>
    </cofactor>
</comment>
<keyword evidence="4" id="KW-0560">Oxidoreductase</keyword>
<feature type="domain" description="FAD-binding" evidence="6">
    <location>
        <begin position="124"/>
        <end position="374"/>
    </location>
</feature>